<protein>
    <submittedName>
        <fullName evidence="1">Uncharacterized protein</fullName>
    </submittedName>
</protein>
<name>A0A4C1USU7_EUMVA</name>
<keyword evidence="2" id="KW-1185">Reference proteome</keyword>
<evidence type="ECO:0000313" key="2">
    <source>
        <dbReference type="Proteomes" id="UP000299102"/>
    </source>
</evidence>
<comment type="caution">
    <text evidence="1">The sequence shown here is derived from an EMBL/GenBank/DDBJ whole genome shotgun (WGS) entry which is preliminary data.</text>
</comment>
<evidence type="ECO:0000313" key="1">
    <source>
        <dbReference type="EMBL" id="GBP29066.1"/>
    </source>
</evidence>
<organism evidence="1 2">
    <name type="scientific">Eumeta variegata</name>
    <name type="common">Bagworm moth</name>
    <name type="synonym">Eumeta japonica</name>
    <dbReference type="NCBI Taxonomy" id="151549"/>
    <lineage>
        <taxon>Eukaryota</taxon>
        <taxon>Metazoa</taxon>
        <taxon>Ecdysozoa</taxon>
        <taxon>Arthropoda</taxon>
        <taxon>Hexapoda</taxon>
        <taxon>Insecta</taxon>
        <taxon>Pterygota</taxon>
        <taxon>Neoptera</taxon>
        <taxon>Endopterygota</taxon>
        <taxon>Lepidoptera</taxon>
        <taxon>Glossata</taxon>
        <taxon>Ditrysia</taxon>
        <taxon>Tineoidea</taxon>
        <taxon>Psychidae</taxon>
        <taxon>Oiketicinae</taxon>
        <taxon>Eumeta</taxon>
    </lineage>
</organism>
<dbReference type="EMBL" id="BGZK01000215">
    <property type="protein sequence ID" value="GBP29066.1"/>
    <property type="molecule type" value="Genomic_DNA"/>
</dbReference>
<dbReference type="AlphaFoldDB" id="A0A4C1USU7"/>
<gene>
    <name evidence="1" type="ORF">EVAR_10882_1</name>
</gene>
<dbReference type="Proteomes" id="UP000299102">
    <property type="component" value="Unassembled WGS sequence"/>
</dbReference>
<reference evidence="1 2" key="1">
    <citation type="journal article" date="2019" name="Commun. Biol.">
        <title>The bagworm genome reveals a unique fibroin gene that provides high tensile strength.</title>
        <authorList>
            <person name="Kono N."/>
            <person name="Nakamura H."/>
            <person name="Ohtoshi R."/>
            <person name="Tomita M."/>
            <person name="Numata K."/>
            <person name="Arakawa K."/>
        </authorList>
    </citation>
    <scope>NUCLEOTIDE SEQUENCE [LARGE SCALE GENOMIC DNA]</scope>
</reference>
<accession>A0A4C1USU7</accession>
<sequence>MARSLALLVFHNGIERRTVTRVVHKFALREFAEESARVPGLPISPLGILIGAITLAKSAIRHIIDETLPSPQVMRLPISKKKKEKIIIINLFSV</sequence>
<proteinExistence type="predicted"/>